<comment type="caution">
    <text evidence="2">The sequence shown here is derived from an EMBL/GenBank/DDBJ whole genome shotgun (WGS) entry which is preliminary data.</text>
</comment>
<evidence type="ECO:0000313" key="3">
    <source>
        <dbReference type="Proteomes" id="UP000179001"/>
    </source>
</evidence>
<proteinExistence type="predicted"/>
<evidence type="ECO:0000313" key="2">
    <source>
        <dbReference type="EMBL" id="OGF30850.1"/>
    </source>
</evidence>
<dbReference type="EMBL" id="MFGJ01000008">
    <property type="protein sequence ID" value="OGF30850.1"/>
    <property type="molecule type" value="Genomic_DNA"/>
</dbReference>
<gene>
    <name evidence="2" type="ORF">A2478_00140</name>
</gene>
<dbReference type="AlphaFoldDB" id="A0A1F5SVX0"/>
<keyword evidence="1" id="KW-0175">Coiled coil</keyword>
<dbReference type="Proteomes" id="UP000179001">
    <property type="component" value="Unassembled WGS sequence"/>
</dbReference>
<protein>
    <submittedName>
        <fullName evidence="2">Uncharacterized protein</fullName>
    </submittedName>
</protein>
<organism evidence="2 3">
    <name type="scientific">Candidatus Falkowbacteria bacterium RIFOXYC2_FULL_36_12</name>
    <dbReference type="NCBI Taxonomy" id="1798002"/>
    <lineage>
        <taxon>Bacteria</taxon>
        <taxon>Candidatus Falkowiibacteriota</taxon>
    </lineage>
</organism>
<accession>A0A1F5SVX0</accession>
<dbReference type="STRING" id="1798002.A2478_00140"/>
<sequence length="395" mass="45248">MSNKDDYILVKDKDGNLKYYKDGQYFDIDEIDAGKKPANKVEKTDKQNIPNRVLSERDVVVNKAVEAVVSELKISFTEEEMKRRFFSVVGSRFREVRGDKEVKYMLMTDKTDGGMGLDERKADVVLAVIKKHASKFTDGNRNVLPQNNEKLVEKKQNVAVRKIEVKKEEKKVPEMKKEELLAIHKSFIPNKKVIVAKPVEIKPTTVVKPVEEKPVVKPVENKGKEMLDRLIAGEKANVSAQNLILSHGQNSQQSQKQEIGLKKEAIPSLQPLIQPAQIKEKEVKYKPQLVGPLEELRQMTLEDFRRLGRDANEMMEEVKEKIAVLQEDSWKKGVDGLKAWRESEVHKLYTEMGLQSILTNKSLDQIIVDRQVKNQPVLTLSEFDEVLGFNKNFEI</sequence>
<name>A0A1F5SVX0_9BACT</name>
<evidence type="ECO:0000256" key="1">
    <source>
        <dbReference type="SAM" id="Coils"/>
    </source>
</evidence>
<feature type="coiled-coil region" evidence="1">
    <location>
        <begin position="301"/>
        <end position="328"/>
    </location>
</feature>
<reference evidence="2 3" key="1">
    <citation type="journal article" date="2016" name="Nat. Commun.">
        <title>Thousands of microbial genomes shed light on interconnected biogeochemical processes in an aquifer system.</title>
        <authorList>
            <person name="Anantharaman K."/>
            <person name="Brown C.T."/>
            <person name="Hug L.A."/>
            <person name="Sharon I."/>
            <person name="Castelle C.J."/>
            <person name="Probst A.J."/>
            <person name="Thomas B.C."/>
            <person name="Singh A."/>
            <person name="Wilkins M.J."/>
            <person name="Karaoz U."/>
            <person name="Brodie E.L."/>
            <person name="Williams K.H."/>
            <person name="Hubbard S.S."/>
            <person name="Banfield J.F."/>
        </authorList>
    </citation>
    <scope>NUCLEOTIDE SEQUENCE [LARGE SCALE GENOMIC DNA]</scope>
</reference>